<evidence type="ECO:0000256" key="5">
    <source>
        <dbReference type="ARBA" id="ARBA00023163"/>
    </source>
</evidence>
<accession>A0A849SQS2</accession>
<dbReference type="Gene3D" id="1.10.1740.10">
    <property type="match status" value="1"/>
</dbReference>
<dbReference type="InterPro" id="IPR007630">
    <property type="entry name" value="RNA_pol_sigma70_r4"/>
</dbReference>
<dbReference type="PANTHER" id="PTHR43133:SF62">
    <property type="entry name" value="RNA POLYMERASE SIGMA FACTOR SIGZ"/>
    <property type="match status" value="1"/>
</dbReference>
<keyword evidence="4" id="KW-0238">DNA-binding</keyword>
<dbReference type="InterPro" id="IPR014284">
    <property type="entry name" value="RNA_pol_sigma-70_dom"/>
</dbReference>
<dbReference type="GO" id="GO:0016987">
    <property type="term" value="F:sigma factor activity"/>
    <property type="evidence" value="ECO:0007669"/>
    <property type="project" value="UniProtKB-KW"/>
</dbReference>
<keyword evidence="2" id="KW-0805">Transcription regulation</keyword>
<dbReference type="AlphaFoldDB" id="A0A849SQS2"/>
<dbReference type="NCBIfam" id="TIGR02937">
    <property type="entry name" value="sigma70-ECF"/>
    <property type="match status" value="1"/>
</dbReference>
<dbReference type="PANTHER" id="PTHR43133">
    <property type="entry name" value="RNA POLYMERASE ECF-TYPE SIGMA FACTO"/>
    <property type="match status" value="1"/>
</dbReference>
<feature type="domain" description="RNA polymerase sigma-70 region 4" evidence="7">
    <location>
        <begin position="116"/>
        <end position="164"/>
    </location>
</feature>
<organism evidence="8 9">
    <name type="scientific">Eiseniibacteriota bacterium</name>
    <dbReference type="NCBI Taxonomy" id="2212470"/>
    <lineage>
        <taxon>Bacteria</taxon>
        <taxon>Candidatus Eiseniibacteriota</taxon>
    </lineage>
</organism>
<dbReference type="GO" id="GO:0006352">
    <property type="term" value="P:DNA-templated transcription initiation"/>
    <property type="evidence" value="ECO:0007669"/>
    <property type="project" value="InterPro"/>
</dbReference>
<proteinExistence type="inferred from homology"/>
<sequence length="174" mass="20473">MRRFVSGDPEACREVERWSRAILFHRRLNLSREEIEDVVQDVIAQVWRAASSADFRLTHGLRAFVRTVTLARAIDRVRRQRVRRAEPLDETEVDPGPEPSRLAEVNDEHARLATGLRALDHRCREIIQLHYFEGWPYARIAARAQRRESTLRVRMFNCLRVLREHMGELGMPRP</sequence>
<evidence type="ECO:0000256" key="4">
    <source>
        <dbReference type="ARBA" id="ARBA00023125"/>
    </source>
</evidence>
<dbReference type="Pfam" id="PF04545">
    <property type="entry name" value="Sigma70_r4"/>
    <property type="match status" value="1"/>
</dbReference>
<dbReference type="SUPFAM" id="SSF88946">
    <property type="entry name" value="Sigma2 domain of RNA polymerase sigma factors"/>
    <property type="match status" value="1"/>
</dbReference>
<evidence type="ECO:0000259" key="6">
    <source>
        <dbReference type="Pfam" id="PF04542"/>
    </source>
</evidence>
<evidence type="ECO:0000256" key="3">
    <source>
        <dbReference type="ARBA" id="ARBA00023082"/>
    </source>
</evidence>
<dbReference type="Gene3D" id="1.10.10.10">
    <property type="entry name" value="Winged helix-like DNA-binding domain superfamily/Winged helix DNA-binding domain"/>
    <property type="match status" value="1"/>
</dbReference>
<dbReference type="SUPFAM" id="SSF88659">
    <property type="entry name" value="Sigma3 and sigma4 domains of RNA polymerase sigma factors"/>
    <property type="match status" value="1"/>
</dbReference>
<feature type="domain" description="RNA polymerase sigma-70 region 2" evidence="6">
    <location>
        <begin position="26"/>
        <end position="81"/>
    </location>
</feature>
<dbReference type="InterPro" id="IPR036388">
    <property type="entry name" value="WH-like_DNA-bd_sf"/>
</dbReference>
<dbReference type="InterPro" id="IPR039425">
    <property type="entry name" value="RNA_pol_sigma-70-like"/>
</dbReference>
<evidence type="ECO:0000256" key="2">
    <source>
        <dbReference type="ARBA" id="ARBA00023015"/>
    </source>
</evidence>
<name>A0A849SQS2_UNCEI</name>
<dbReference type="InterPro" id="IPR013324">
    <property type="entry name" value="RNA_pol_sigma_r3/r4-like"/>
</dbReference>
<keyword evidence="5" id="KW-0804">Transcription</keyword>
<evidence type="ECO:0000313" key="9">
    <source>
        <dbReference type="Proteomes" id="UP000580839"/>
    </source>
</evidence>
<keyword evidence="3" id="KW-0731">Sigma factor</keyword>
<dbReference type="Pfam" id="PF04542">
    <property type="entry name" value="Sigma70_r2"/>
    <property type="match status" value="1"/>
</dbReference>
<dbReference type="InterPro" id="IPR007627">
    <property type="entry name" value="RNA_pol_sigma70_r2"/>
</dbReference>
<dbReference type="InterPro" id="IPR013325">
    <property type="entry name" value="RNA_pol_sigma_r2"/>
</dbReference>
<dbReference type="GO" id="GO:0003677">
    <property type="term" value="F:DNA binding"/>
    <property type="evidence" value="ECO:0007669"/>
    <property type="project" value="UniProtKB-KW"/>
</dbReference>
<evidence type="ECO:0000256" key="1">
    <source>
        <dbReference type="ARBA" id="ARBA00010641"/>
    </source>
</evidence>
<evidence type="ECO:0000259" key="7">
    <source>
        <dbReference type="Pfam" id="PF04545"/>
    </source>
</evidence>
<protein>
    <submittedName>
        <fullName evidence="8">Sigma-70 family RNA polymerase sigma factor</fullName>
    </submittedName>
</protein>
<dbReference type="Proteomes" id="UP000580839">
    <property type="component" value="Unassembled WGS sequence"/>
</dbReference>
<gene>
    <name evidence="8" type="ORF">HOP12_09220</name>
</gene>
<dbReference type="EMBL" id="JABFRW010000110">
    <property type="protein sequence ID" value="NOT34335.1"/>
    <property type="molecule type" value="Genomic_DNA"/>
</dbReference>
<comment type="similarity">
    <text evidence="1">Belongs to the sigma-70 factor family. ECF subfamily.</text>
</comment>
<evidence type="ECO:0000313" key="8">
    <source>
        <dbReference type="EMBL" id="NOT34335.1"/>
    </source>
</evidence>
<comment type="caution">
    <text evidence="8">The sequence shown here is derived from an EMBL/GenBank/DDBJ whole genome shotgun (WGS) entry which is preliminary data.</text>
</comment>
<reference evidence="8 9" key="1">
    <citation type="submission" date="2020-04" db="EMBL/GenBank/DDBJ databases">
        <title>Metagenomic profiling of ammonia- and methane-oxidizing microorganisms in a Dutch drinking water treatment plant.</title>
        <authorList>
            <person name="Poghosyan L."/>
            <person name="Leucker S."/>
        </authorList>
    </citation>
    <scope>NUCLEOTIDE SEQUENCE [LARGE SCALE GENOMIC DNA]</scope>
    <source>
        <strain evidence="8">S-RSF-IL-03</strain>
    </source>
</reference>